<dbReference type="SUPFAM" id="SSF53335">
    <property type="entry name" value="S-adenosyl-L-methionine-dependent methyltransferases"/>
    <property type="match status" value="1"/>
</dbReference>
<feature type="compositionally biased region" description="Basic and acidic residues" evidence="1">
    <location>
        <begin position="262"/>
        <end position="279"/>
    </location>
</feature>
<reference evidence="2" key="1">
    <citation type="submission" date="2021-11" db="EMBL/GenBank/DDBJ databases">
        <authorList>
            <consortium name="Genoscope - CEA"/>
            <person name="William W."/>
        </authorList>
    </citation>
    <scope>NUCLEOTIDE SEQUENCE</scope>
</reference>
<dbReference type="Gene3D" id="3.40.50.150">
    <property type="entry name" value="Vaccinia Virus protein VP39"/>
    <property type="match status" value="1"/>
</dbReference>
<dbReference type="InterPro" id="IPR029063">
    <property type="entry name" value="SAM-dependent_MTases_sf"/>
</dbReference>
<evidence type="ECO:0000256" key="1">
    <source>
        <dbReference type="SAM" id="MobiDB-lite"/>
    </source>
</evidence>
<dbReference type="EMBL" id="CAKKNE010000004">
    <property type="protein sequence ID" value="CAH0375420.1"/>
    <property type="molecule type" value="Genomic_DNA"/>
</dbReference>
<evidence type="ECO:0000313" key="3">
    <source>
        <dbReference type="Proteomes" id="UP000789595"/>
    </source>
</evidence>
<dbReference type="Proteomes" id="UP000789595">
    <property type="component" value="Unassembled WGS sequence"/>
</dbReference>
<dbReference type="AlphaFoldDB" id="A0A8J2WPP9"/>
<feature type="region of interest" description="Disordered" evidence="1">
    <location>
        <begin position="1"/>
        <end position="55"/>
    </location>
</feature>
<keyword evidence="3" id="KW-1185">Reference proteome</keyword>
<feature type="compositionally biased region" description="Basic and acidic residues" evidence="1">
    <location>
        <begin position="1"/>
        <end position="12"/>
    </location>
</feature>
<evidence type="ECO:0008006" key="4">
    <source>
        <dbReference type="Google" id="ProtNLM"/>
    </source>
</evidence>
<protein>
    <recommendedName>
        <fullName evidence="4">Calmodulin-lysine N-methyltransferase</fullName>
    </recommendedName>
</protein>
<sequence length="279" mass="29703">MSRLADYSKFDNLDDGSDEDMSPPRTDAPPPPGTEPGPARRDGGPPPGTEPGPARYYKRVQVGCVLVRDYGAGAGTPADRLLALTLLRRYGPRIKGKRVVELGAQAGAAGLTAAKMGAAWVSLVSDDPRAAYALRVESVKNGVSRTVKNVCTDWLEDDLNHDVAADPTDLLVAANALHSPRECGRLAAALNAYAKTSPHLAAVVASPRCGSGAEAKGLQIMEARGWTYAAVEIHPDDAEPTPPGHALAVFEFTRRTTFTPKRPREGDDLRPRDETTVMS</sequence>
<feature type="compositionally biased region" description="Pro residues" evidence="1">
    <location>
        <begin position="26"/>
        <end position="35"/>
    </location>
</feature>
<name>A0A8J2WPP9_9STRA</name>
<dbReference type="InterPro" id="IPR019410">
    <property type="entry name" value="Methyltransf_16"/>
</dbReference>
<dbReference type="Pfam" id="PF10294">
    <property type="entry name" value="Methyltransf_16"/>
    <property type="match status" value="1"/>
</dbReference>
<organism evidence="2 3">
    <name type="scientific">Pelagomonas calceolata</name>
    <dbReference type="NCBI Taxonomy" id="35677"/>
    <lineage>
        <taxon>Eukaryota</taxon>
        <taxon>Sar</taxon>
        <taxon>Stramenopiles</taxon>
        <taxon>Ochrophyta</taxon>
        <taxon>Pelagophyceae</taxon>
        <taxon>Pelagomonadales</taxon>
        <taxon>Pelagomonadaceae</taxon>
        <taxon>Pelagomonas</taxon>
    </lineage>
</organism>
<proteinExistence type="predicted"/>
<feature type="region of interest" description="Disordered" evidence="1">
    <location>
        <begin position="257"/>
        <end position="279"/>
    </location>
</feature>
<comment type="caution">
    <text evidence="2">The sequence shown here is derived from an EMBL/GenBank/DDBJ whole genome shotgun (WGS) entry which is preliminary data.</text>
</comment>
<evidence type="ECO:0000313" key="2">
    <source>
        <dbReference type="EMBL" id="CAH0375420.1"/>
    </source>
</evidence>
<gene>
    <name evidence="2" type="ORF">PECAL_4P27540</name>
</gene>
<accession>A0A8J2WPP9</accession>